<protein>
    <submittedName>
        <fullName evidence="2">Uncharacterized protein</fullName>
    </submittedName>
</protein>
<dbReference type="EMBL" id="LCZI01000377">
    <property type="protein sequence ID" value="KKZ66911.1"/>
    <property type="molecule type" value="Genomic_DNA"/>
</dbReference>
<feature type="compositionally biased region" description="Polar residues" evidence="1">
    <location>
        <begin position="40"/>
        <end position="67"/>
    </location>
</feature>
<name>A0A0G2JB59_9EURO</name>
<feature type="non-terminal residue" evidence="2">
    <location>
        <position position="1"/>
    </location>
</feature>
<dbReference type="OrthoDB" id="10417152at2759"/>
<sequence>CQPANNTASRLHMADRCGHCSETAVWVQSLTALVRHSRLNPDTRQALTQPPSTLPNRDLSDPSQLPA</sequence>
<dbReference type="AlphaFoldDB" id="A0A0G2JB59"/>
<dbReference type="Proteomes" id="UP000034164">
    <property type="component" value="Unassembled WGS sequence"/>
</dbReference>
<accession>A0A0G2JB59</accession>
<proteinExistence type="predicted"/>
<feature type="non-terminal residue" evidence="2">
    <location>
        <position position="67"/>
    </location>
</feature>
<reference evidence="3" key="1">
    <citation type="journal article" date="2015" name="PLoS Genet.">
        <title>The dynamic genome and transcriptome of the human fungal pathogen Blastomyces and close relative Emmonsia.</title>
        <authorList>
            <person name="Munoz J.F."/>
            <person name="Gauthier G.M."/>
            <person name="Desjardins C.A."/>
            <person name="Gallo J.E."/>
            <person name="Holder J."/>
            <person name="Sullivan T.D."/>
            <person name="Marty A.J."/>
            <person name="Carmen J.C."/>
            <person name="Chen Z."/>
            <person name="Ding L."/>
            <person name="Gujja S."/>
            <person name="Magrini V."/>
            <person name="Misas E."/>
            <person name="Mitreva M."/>
            <person name="Priest M."/>
            <person name="Saif S."/>
            <person name="Whiston E.A."/>
            <person name="Young S."/>
            <person name="Zeng Q."/>
            <person name="Goldman W.E."/>
            <person name="Mardis E.R."/>
            <person name="Taylor J.W."/>
            <person name="McEwen J.G."/>
            <person name="Clay O.K."/>
            <person name="Klein B.S."/>
            <person name="Cuomo C.A."/>
        </authorList>
    </citation>
    <scope>NUCLEOTIDE SEQUENCE [LARGE SCALE GENOMIC DNA]</scope>
    <source>
        <strain evidence="3">UAMH 3008</strain>
    </source>
</reference>
<gene>
    <name evidence="2" type="ORF">EMCG_07407</name>
</gene>
<organism evidence="2 3">
    <name type="scientific">[Emmonsia] crescens</name>
    <dbReference type="NCBI Taxonomy" id="73230"/>
    <lineage>
        <taxon>Eukaryota</taxon>
        <taxon>Fungi</taxon>
        <taxon>Dikarya</taxon>
        <taxon>Ascomycota</taxon>
        <taxon>Pezizomycotina</taxon>
        <taxon>Eurotiomycetes</taxon>
        <taxon>Eurotiomycetidae</taxon>
        <taxon>Onygenales</taxon>
        <taxon>Ajellomycetaceae</taxon>
        <taxon>Emergomyces</taxon>
    </lineage>
</organism>
<evidence type="ECO:0000313" key="3">
    <source>
        <dbReference type="Proteomes" id="UP000034164"/>
    </source>
</evidence>
<dbReference type="VEuPathDB" id="FungiDB:EMCG_07407"/>
<evidence type="ECO:0000313" key="2">
    <source>
        <dbReference type="EMBL" id="KKZ66911.1"/>
    </source>
</evidence>
<feature type="region of interest" description="Disordered" evidence="1">
    <location>
        <begin position="38"/>
        <end position="67"/>
    </location>
</feature>
<evidence type="ECO:0000256" key="1">
    <source>
        <dbReference type="SAM" id="MobiDB-lite"/>
    </source>
</evidence>
<comment type="caution">
    <text evidence="2">The sequence shown here is derived from an EMBL/GenBank/DDBJ whole genome shotgun (WGS) entry which is preliminary data.</text>
</comment>